<feature type="compositionally biased region" description="Low complexity" evidence="8">
    <location>
        <begin position="389"/>
        <end position="399"/>
    </location>
</feature>
<dbReference type="InterPro" id="IPR000253">
    <property type="entry name" value="FHA_dom"/>
</dbReference>
<evidence type="ECO:0000256" key="1">
    <source>
        <dbReference type="ARBA" id="ARBA00004123"/>
    </source>
</evidence>
<sequence length="789" mass="86612">MWILSKENDPNFKHALLTNRVYTVGRSDSDIIILDRSVSRHHATLRLTYLENNLDGDTLPDLSIVDLSKFGTSVNGKALNKSTLSLESGSKITFGALPGVTVTAEFQPLNVLLSLVPADLRTTVRSHLLSLGATMLNAWEPRCTLVVMPRLIVTHKVLCALLSGVSIVTPAYLESLINACGGQIFSTPSCADFLPQIEEKGFDGSDKAKFYPNGTRSKVFDGKTFYFMTQSKFQRYRQLLGLTTASMELLTSSTYSRLGDETQVRAALRNRLASTTACVLYESSATTFYNSDQSWHATVYTVLQELQLRPILEQEIAFAIIEASSASVCNPRILCCDLLLKQSQGIPEDYLSQFARFTVPSAIYSDIDCPSRCAVRPSLLQRKRLAGPLTSEQNNTENNELLEDPGSPRKRRRILQTGPISRLLPPDCPLNNALARGRSKILVPDTEALPASCTLVSDYADTVEDYPSPGRQIVGRPPKWSPGSSDLLEEEEPDRKPTSDNLSLGASIGRTSVTVSSPFSTTKQSIVTAGASPKEEFSENRVDQAVLNAFDSLPSLSTLIKWPTFKHPEEFPGSDASFGENANRTVNYRFSVQEPVLSNAEKENISPCPRTALSTAIVVNSSAQGHRVSECLVTGEFLSKEKGHRLIVEGLTSSARKQASSEATVESAVACAKVEFAALCTLRPTRIPKAVPASVYSDFKTVNFKRFRKIWPFTSGSPCRDIYAEVLTKQQPTRPRVALAPFVGGQREDSMAACRITAPKPLDAEDLVNQAKINHLFDQLCALPTLKRR</sequence>
<dbReference type="AlphaFoldDB" id="A0A0X3NYQ3"/>
<reference evidence="10" key="1">
    <citation type="submission" date="2016-01" db="EMBL/GenBank/DDBJ databases">
        <title>Reference transcriptome for the parasite Schistocephalus solidus: insights into the molecular evolution of parasitism.</title>
        <authorList>
            <person name="Hebert F.O."/>
            <person name="Grambauer S."/>
            <person name="Barber I."/>
            <person name="Landry C.R."/>
            <person name="Aubin-Horth N."/>
        </authorList>
    </citation>
    <scope>NUCLEOTIDE SEQUENCE</scope>
</reference>
<evidence type="ECO:0000256" key="5">
    <source>
        <dbReference type="ARBA" id="ARBA00023204"/>
    </source>
</evidence>
<comment type="subcellular location">
    <subcellularLocation>
        <location evidence="2">Chromosome</location>
    </subcellularLocation>
    <subcellularLocation>
        <location evidence="1">Nucleus</location>
    </subcellularLocation>
</comment>
<dbReference type="EMBL" id="GEEE01018304">
    <property type="protein sequence ID" value="JAP44921.1"/>
    <property type="molecule type" value="Transcribed_RNA"/>
</dbReference>
<keyword evidence="6" id="KW-0539">Nucleus</keyword>
<dbReference type="GO" id="GO:0005694">
    <property type="term" value="C:chromosome"/>
    <property type="evidence" value="ECO:0007669"/>
    <property type="project" value="UniProtKB-SubCell"/>
</dbReference>
<evidence type="ECO:0000313" key="10">
    <source>
        <dbReference type="EMBL" id="JAP44921.1"/>
    </source>
</evidence>
<dbReference type="SUPFAM" id="SSF49879">
    <property type="entry name" value="SMAD/FHA domain"/>
    <property type="match status" value="1"/>
</dbReference>
<evidence type="ECO:0000256" key="8">
    <source>
        <dbReference type="SAM" id="MobiDB-lite"/>
    </source>
</evidence>
<keyword evidence="3" id="KW-0158">Chromosome</keyword>
<dbReference type="SUPFAM" id="SSF52113">
    <property type="entry name" value="BRCT domain"/>
    <property type="match status" value="1"/>
</dbReference>
<evidence type="ECO:0000256" key="3">
    <source>
        <dbReference type="ARBA" id="ARBA00022454"/>
    </source>
</evidence>
<name>A0A0X3NYQ3_SCHSO</name>
<dbReference type="Gene3D" id="2.60.200.20">
    <property type="match status" value="1"/>
</dbReference>
<dbReference type="Pfam" id="PF00498">
    <property type="entry name" value="FHA"/>
    <property type="match status" value="1"/>
</dbReference>
<evidence type="ECO:0000256" key="4">
    <source>
        <dbReference type="ARBA" id="ARBA00022763"/>
    </source>
</evidence>
<dbReference type="Gene3D" id="3.40.50.10190">
    <property type="entry name" value="BRCT domain"/>
    <property type="match status" value="1"/>
</dbReference>
<dbReference type="InterPro" id="IPR043014">
    <property type="entry name" value="Nibrin_BRCT2_sf"/>
</dbReference>
<dbReference type="SMART" id="SM00240">
    <property type="entry name" value="FHA"/>
    <property type="match status" value="1"/>
</dbReference>
<dbReference type="InterPro" id="IPR040227">
    <property type="entry name" value="Nibrin-rel"/>
</dbReference>
<keyword evidence="4" id="KW-0227">DNA damage</keyword>
<dbReference type="Pfam" id="PF16508">
    <property type="entry name" value="NIBRIN_BRCT_II"/>
    <property type="match status" value="1"/>
</dbReference>
<dbReference type="PANTHER" id="PTHR12162:SF0">
    <property type="entry name" value="NIBRIN"/>
    <property type="match status" value="1"/>
</dbReference>
<dbReference type="InterPro" id="IPR032429">
    <property type="entry name" value="Nibrin_BRCT2"/>
</dbReference>
<comment type="similarity">
    <text evidence="7">Belongs to the Nibrin family.</text>
</comment>
<dbReference type="InterPro" id="IPR008984">
    <property type="entry name" value="SMAD_FHA_dom_sf"/>
</dbReference>
<dbReference type="GO" id="GO:0030870">
    <property type="term" value="C:Mre11 complex"/>
    <property type="evidence" value="ECO:0007669"/>
    <property type="project" value="InterPro"/>
</dbReference>
<proteinExistence type="inferred from homology"/>
<accession>A0A0X3NYQ3</accession>
<dbReference type="GO" id="GO:0000724">
    <property type="term" value="P:double-strand break repair via homologous recombination"/>
    <property type="evidence" value="ECO:0007669"/>
    <property type="project" value="TreeGrafter"/>
</dbReference>
<keyword evidence="5" id="KW-0234">DNA repair</keyword>
<dbReference type="InterPro" id="IPR036420">
    <property type="entry name" value="BRCT_dom_sf"/>
</dbReference>
<dbReference type="CDD" id="cd22667">
    <property type="entry name" value="FHA_NBN"/>
    <property type="match status" value="1"/>
</dbReference>
<dbReference type="Gene3D" id="3.40.50.10980">
    <property type="entry name" value="Nibrin, BRCT2 domain"/>
    <property type="match status" value="1"/>
</dbReference>
<dbReference type="EMBL" id="GEEE01019788">
    <property type="protein sequence ID" value="JAP43437.1"/>
    <property type="molecule type" value="Transcribed_RNA"/>
</dbReference>
<feature type="region of interest" description="Disordered" evidence="8">
    <location>
        <begin position="466"/>
        <end position="507"/>
    </location>
</feature>
<dbReference type="PROSITE" id="PS50006">
    <property type="entry name" value="FHA_DOMAIN"/>
    <property type="match status" value="1"/>
</dbReference>
<evidence type="ECO:0000256" key="7">
    <source>
        <dbReference type="ARBA" id="ARBA00044757"/>
    </source>
</evidence>
<dbReference type="CDD" id="cd17741">
    <property type="entry name" value="BRCT_nibrin"/>
    <property type="match status" value="1"/>
</dbReference>
<feature type="domain" description="FHA" evidence="9">
    <location>
        <begin position="22"/>
        <end position="79"/>
    </location>
</feature>
<evidence type="ECO:0000259" key="9">
    <source>
        <dbReference type="PROSITE" id="PS50006"/>
    </source>
</evidence>
<dbReference type="PANTHER" id="PTHR12162">
    <property type="entry name" value="NIBRIN-RELATED"/>
    <property type="match status" value="1"/>
</dbReference>
<evidence type="ECO:0000256" key="2">
    <source>
        <dbReference type="ARBA" id="ARBA00004286"/>
    </source>
</evidence>
<gene>
    <name evidence="10" type="primary">NBN</name>
    <name evidence="10" type="ORF">TR146224</name>
</gene>
<dbReference type="GO" id="GO:0003684">
    <property type="term" value="F:damaged DNA binding"/>
    <property type="evidence" value="ECO:0007669"/>
    <property type="project" value="TreeGrafter"/>
</dbReference>
<evidence type="ECO:0000256" key="6">
    <source>
        <dbReference type="ARBA" id="ARBA00023242"/>
    </source>
</evidence>
<dbReference type="GO" id="GO:0007095">
    <property type="term" value="P:mitotic G2 DNA damage checkpoint signaling"/>
    <property type="evidence" value="ECO:0007669"/>
    <property type="project" value="InterPro"/>
</dbReference>
<organism evidence="10">
    <name type="scientific">Schistocephalus solidus</name>
    <name type="common">Tapeworm</name>
    <dbReference type="NCBI Taxonomy" id="70667"/>
    <lineage>
        <taxon>Eukaryota</taxon>
        <taxon>Metazoa</taxon>
        <taxon>Spiralia</taxon>
        <taxon>Lophotrochozoa</taxon>
        <taxon>Platyhelminthes</taxon>
        <taxon>Cestoda</taxon>
        <taxon>Eucestoda</taxon>
        <taxon>Diphyllobothriidea</taxon>
        <taxon>Diphyllobothriidae</taxon>
        <taxon>Schistocephalus</taxon>
    </lineage>
</organism>
<feature type="region of interest" description="Disordered" evidence="8">
    <location>
        <begin position="385"/>
        <end position="411"/>
    </location>
</feature>
<protein>
    <submittedName>
        <fullName evidence="10">Nibrin</fullName>
    </submittedName>
</protein>